<dbReference type="PANTHER" id="PTHR46513">
    <property type="entry name" value="VITELLOGENIN RECEPTOR-LIKE PROTEIN-RELATED-RELATED"/>
    <property type="match status" value="1"/>
</dbReference>
<keyword evidence="2" id="KW-1015">Disulfide bond</keyword>
<dbReference type="FunCoup" id="E9GIG6">
    <property type="interactions" value="88"/>
</dbReference>
<evidence type="ECO:0000259" key="6">
    <source>
        <dbReference type="PROSITE" id="PS50026"/>
    </source>
</evidence>
<evidence type="ECO:0000256" key="4">
    <source>
        <dbReference type="SAM" id="Phobius"/>
    </source>
</evidence>
<dbReference type="Gene3D" id="2.10.25.10">
    <property type="entry name" value="Laminin"/>
    <property type="match status" value="1"/>
</dbReference>
<dbReference type="OrthoDB" id="382013at2759"/>
<feature type="repeat" description="LDL-receptor class B" evidence="3">
    <location>
        <begin position="167"/>
        <end position="211"/>
    </location>
</feature>
<dbReference type="PROSITE" id="PS50026">
    <property type="entry name" value="EGF_3"/>
    <property type="match status" value="1"/>
</dbReference>
<protein>
    <recommendedName>
        <fullName evidence="6">EGF-like domain-containing protein</fullName>
    </recommendedName>
</protein>
<evidence type="ECO:0000256" key="3">
    <source>
        <dbReference type="PROSITE-ProRule" id="PRU00461"/>
    </source>
</evidence>
<dbReference type="PROSITE" id="PS51120">
    <property type="entry name" value="LDLRB"/>
    <property type="match status" value="1"/>
</dbReference>
<feature type="domain" description="EGF-like" evidence="6">
    <location>
        <begin position="335"/>
        <end position="370"/>
    </location>
</feature>
<dbReference type="PhylomeDB" id="E9GIG6"/>
<accession>E9GIG6</accession>
<dbReference type="InterPro" id="IPR000742">
    <property type="entry name" value="EGF"/>
</dbReference>
<dbReference type="InterPro" id="IPR050778">
    <property type="entry name" value="Cueball_EGF_LRP_Nidogen"/>
</dbReference>
<feature type="signal peptide" evidence="5">
    <location>
        <begin position="1"/>
        <end position="17"/>
    </location>
</feature>
<dbReference type="InParanoid" id="E9GIG6"/>
<evidence type="ECO:0000256" key="2">
    <source>
        <dbReference type="PROSITE-ProRule" id="PRU00076"/>
    </source>
</evidence>
<feature type="chain" id="PRO_5003240377" description="EGF-like domain-containing protein" evidence="5">
    <location>
        <begin position="18"/>
        <end position="495"/>
    </location>
</feature>
<dbReference type="Gene3D" id="2.120.10.30">
    <property type="entry name" value="TolB, C-terminal domain"/>
    <property type="match status" value="1"/>
</dbReference>
<dbReference type="InterPro" id="IPR000033">
    <property type="entry name" value="LDLR_classB_rpt"/>
</dbReference>
<dbReference type="SUPFAM" id="SSF63825">
    <property type="entry name" value="YWTD domain"/>
    <property type="match status" value="1"/>
</dbReference>
<dbReference type="SMART" id="SM00181">
    <property type="entry name" value="EGF"/>
    <property type="match status" value="1"/>
</dbReference>
<dbReference type="PANTHER" id="PTHR46513:SF13">
    <property type="entry name" value="EGF-LIKE DOMAIN-CONTAINING PROTEIN"/>
    <property type="match status" value="1"/>
</dbReference>
<dbReference type="OMA" id="FRIERSF"/>
<keyword evidence="8" id="KW-1185">Reference proteome</keyword>
<proteinExistence type="predicted"/>
<feature type="transmembrane region" description="Helical" evidence="4">
    <location>
        <begin position="394"/>
        <end position="418"/>
    </location>
</feature>
<dbReference type="AlphaFoldDB" id="E9GIG6"/>
<dbReference type="Proteomes" id="UP000000305">
    <property type="component" value="Unassembled WGS sequence"/>
</dbReference>
<evidence type="ECO:0000256" key="5">
    <source>
        <dbReference type="SAM" id="SignalP"/>
    </source>
</evidence>
<keyword evidence="4" id="KW-0812">Transmembrane</keyword>
<reference evidence="7 8" key="1">
    <citation type="journal article" date="2011" name="Science">
        <title>The ecoresponsive genome of Daphnia pulex.</title>
        <authorList>
            <person name="Colbourne J.K."/>
            <person name="Pfrender M.E."/>
            <person name="Gilbert D."/>
            <person name="Thomas W.K."/>
            <person name="Tucker A."/>
            <person name="Oakley T.H."/>
            <person name="Tokishita S."/>
            <person name="Aerts A."/>
            <person name="Arnold G.J."/>
            <person name="Basu M.K."/>
            <person name="Bauer D.J."/>
            <person name="Caceres C.E."/>
            <person name="Carmel L."/>
            <person name="Casola C."/>
            <person name="Choi J.H."/>
            <person name="Detter J.C."/>
            <person name="Dong Q."/>
            <person name="Dusheyko S."/>
            <person name="Eads B.D."/>
            <person name="Frohlich T."/>
            <person name="Geiler-Samerotte K.A."/>
            <person name="Gerlach D."/>
            <person name="Hatcher P."/>
            <person name="Jogdeo S."/>
            <person name="Krijgsveld J."/>
            <person name="Kriventseva E.V."/>
            <person name="Kultz D."/>
            <person name="Laforsch C."/>
            <person name="Lindquist E."/>
            <person name="Lopez J."/>
            <person name="Manak J.R."/>
            <person name="Muller J."/>
            <person name="Pangilinan J."/>
            <person name="Patwardhan R.P."/>
            <person name="Pitluck S."/>
            <person name="Pritham E.J."/>
            <person name="Rechtsteiner A."/>
            <person name="Rho M."/>
            <person name="Rogozin I.B."/>
            <person name="Sakarya O."/>
            <person name="Salamov A."/>
            <person name="Schaack S."/>
            <person name="Shapiro H."/>
            <person name="Shiga Y."/>
            <person name="Skalitzky C."/>
            <person name="Smith Z."/>
            <person name="Souvorov A."/>
            <person name="Sung W."/>
            <person name="Tang Z."/>
            <person name="Tsuchiya D."/>
            <person name="Tu H."/>
            <person name="Vos H."/>
            <person name="Wang M."/>
            <person name="Wolf Y.I."/>
            <person name="Yamagata H."/>
            <person name="Yamada T."/>
            <person name="Ye Y."/>
            <person name="Shaw J.R."/>
            <person name="Andrews J."/>
            <person name="Crease T.J."/>
            <person name="Tang H."/>
            <person name="Lucas S.M."/>
            <person name="Robertson H.M."/>
            <person name="Bork P."/>
            <person name="Koonin E.V."/>
            <person name="Zdobnov E.M."/>
            <person name="Grigoriev I.V."/>
            <person name="Lynch M."/>
            <person name="Boore J.L."/>
        </authorList>
    </citation>
    <scope>NUCLEOTIDE SEQUENCE [LARGE SCALE GENOMIC DNA]</scope>
</reference>
<dbReference type="HOGENOM" id="CLU_042965_0_0_1"/>
<dbReference type="PROSITE" id="PS00022">
    <property type="entry name" value="EGF_1"/>
    <property type="match status" value="1"/>
</dbReference>
<feature type="disulfide bond" evidence="2">
    <location>
        <begin position="360"/>
        <end position="369"/>
    </location>
</feature>
<dbReference type="PROSITE" id="PS01186">
    <property type="entry name" value="EGF_2"/>
    <property type="match status" value="1"/>
</dbReference>
<keyword evidence="1 2" id="KW-0245">EGF-like domain</keyword>
<keyword evidence="5" id="KW-0732">Signal</keyword>
<organism evidence="7 8">
    <name type="scientific">Daphnia pulex</name>
    <name type="common">Water flea</name>
    <dbReference type="NCBI Taxonomy" id="6669"/>
    <lineage>
        <taxon>Eukaryota</taxon>
        <taxon>Metazoa</taxon>
        <taxon>Ecdysozoa</taxon>
        <taxon>Arthropoda</taxon>
        <taxon>Crustacea</taxon>
        <taxon>Branchiopoda</taxon>
        <taxon>Diplostraca</taxon>
        <taxon>Cladocera</taxon>
        <taxon>Anomopoda</taxon>
        <taxon>Daphniidae</taxon>
        <taxon>Daphnia</taxon>
    </lineage>
</organism>
<comment type="caution">
    <text evidence="2">Lacks conserved residue(s) required for the propagation of feature annotation.</text>
</comment>
<dbReference type="KEGG" id="dpx:DAPPUDRAFT_303927"/>
<dbReference type="InterPro" id="IPR011042">
    <property type="entry name" value="6-blade_b-propeller_TolB-like"/>
</dbReference>
<name>E9GIG6_DAPPU</name>
<dbReference type="Pfam" id="PF00058">
    <property type="entry name" value="Ldl_recept_b"/>
    <property type="match status" value="1"/>
</dbReference>
<dbReference type="SMART" id="SM00135">
    <property type="entry name" value="LY"/>
    <property type="match status" value="4"/>
</dbReference>
<evidence type="ECO:0000313" key="7">
    <source>
        <dbReference type="EMBL" id="EFX80769.1"/>
    </source>
</evidence>
<sequence length="495" mass="56315">MSLKTILMCLSFTLVAGSILKHDDLVIAVGDQLEILANGSESRTLTLDSYNASKLSALSYDATTKKLFFSDRRHRHGHIFSVKLDNESRQNPVEDIVEKNNNETVEGLAYDPVDQMLLWTDGFNRSIRRVQINHDGIHVEENAAVEVVHFLNSEEKPRGLVVDPCTRKMYWTNRNMSRPTIERSHLDGSRREILIEDDLLLPNALDLDVPEQMLYWANNHRNGYFRIERSFVNGTARQEIYRGIGQFIVSLTVGSYYVYWSDYDHKNVWSLPKDGSSKNPIILRKFTQPAMGLVVFRHEPLNCSNKSLSAEVDQSIDQSDLSIHEQSPFQPDYDVADLCLGFCYNNGECVHVNSDLRCSCPVGFSGERCELASEKSVAWRECDTIVDEHSRAEITSLICLTAICIILLVVVVILSVQLMKLTNGKQLRVFKRRVFKHRPDKTENSMLVEDLENCCNSFTLCERSCPQQQDLNSAAKANSWKDGGRDCATLLKCEY</sequence>
<dbReference type="EMBL" id="GL732546">
    <property type="protein sequence ID" value="EFX80769.1"/>
    <property type="molecule type" value="Genomic_DNA"/>
</dbReference>
<keyword evidence="4" id="KW-0472">Membrane</keyword>
<dbReference type="SUPFAM" id="SSF57196">
    <property type="entry name" value="EGF/Laminin"/>
    <property type="match status" value="1"/>
</dbReference>
<dbReference type="eggNOG" id="KOG1215">
    <property type="taxonomic scope" value="Eukaryota"/>
</dbReference>
<feature type="disulfide bond" evidence="2">
    <location>
        <begin position="339"/>
        <end position="349"/>
    </location>
</feature>
<evidence type="ECO:0000256" key="1">
    <source>
        <dbReference type="ARBA" id="ARBA00022536"/>
    </source>
</evidence>
<keyword evidence="4" id="KW-1133">Transmembrane helix</keyword>
<dbReference type="CDD" id="cd00054">
    <property type="entry name" value="EGF_CA"/>
    <property type="match status" value="1"/>
</dbReference>
<evidence type="ECO:0000313" key="8">
    <source>
        <dbReference type="Proteomes" id="UP000000305"/>
    </source>
</evidence>
<gene>
    <name evidence="7" type="ORF">DAPPUDRAFT_303927</name>
</gene>
<dbReference type="STRING" id="6669.E9GIG6"/>